<protein>
    <recommendedName>
        <fullName evidence="6 7">Polyphosphate kinase</fullName>
        <ecNumber evidence="6 7">2.7.4.1</ecNumber>
    </recommendedName>
    <alternativeName>
        <fullName evidence="6">ATP-polyphosphate phosphotransferase</fullName>
    </alternativeName>
    <alternativeName>
        <fullName evidence="6">Polyphosphoric acid kinase</fullName>
    </alternativeName>
</protein>
<dbReference type="SUPFAM" id="SSF143724">
    <property type="entry name" value="PHP14-like"/>
    <property type="match status" value="1"/>
</dbReference>
<keyword evidence="14" id="KW-1185">Reference proteome</keyword>
<feature type="domain" description="Polyphosphate kinase C-terminal" evidence="12">
    <location>
        <begin position="337"/>
        <end position="501"/>
    </location>
</feature>
<sequence length="746" mass="84225">MPEIKSRPETLVIGRDESWMAFNLRVLEEAQDASNPLLERVKFLAITASNLDEFAEIRIAGVLQRIEDGYKEPGPDGLTPQQALSDLSENVHNFVREQYRCWNDQLLPELHSNGVRVLKWDELDAPAQAIASDFYQKEVDPLLTPITLDPAHPFPRVINKALCLALLLRRKRRGAGAQNSLLGVVTVPRALPRLVSLPSSIGTHDFIFLHDLIEHHAAGMYRGYEILSKAAFRVTRNSNLYFEEEEARNLLETVRTELHNRRKGDAVRLEIEESADPEIIDRLRINFELEDSQVYRTDGPVNLSRLMNLYSDTPRPDLKFQPFVPRELRLSRNATDLFDDLRRRDILLHHPFDSYDGVVGFIQSAAADPRVLSIKQTLYRTSSDSPIFQALVDAAQNKEVTVVVELMARFDEASNIRWARNLEDAGVQVFHGILGLKTHCKLALLVRHDEDGVTRRYAHLGTGNYNPSTARFYTDISLLTSDPEITLGAHNVFRYLTAHSESDDYKPLLVSPLTLAETFIRLIHRETEHAAAGHPAQIIAKMNALLEPSVVEALYAASQAGVQIDLIVRGMSALRPGLKGISENIRVRSIVGRFLEHSRIFYFANGGDEEVYCGSADWLTRNLFERCEVVFPIKDPHLRARLRDEILAAFLADNVKTRLEASDGTYYYANTVEPYKSAPRFESQTFLMRLAEGKASVSDIPKYLPASPAKQHREHSKPHSAPAKKARNKNHAGASEHFEAMENAKV</sequence>
<dbReference type="InterPro" id="IPR024953">
    <property type="entry name" value="PP_kinase_middle"/>
</dbReference>
<evidence type="ECO:0000256" key="2">
    <source>
        <dbReference type="ARBA" id="ARBA00022679"/>
    </source>
</evidence>
<comment type="similarity">
    <text evidence="6 7">Belongs to the polyphosphate kinase 1 (PPK1) family.</text>
</comment>
<feature type="binding site" evidence="6">
    <location>
        <position position="569"/>
    </location>
    <ligand>
        <name>ATP</name>
        <dbReference type="ChEBI" id="CHEBI:30616"/>
    </ligand>
</feature>
<dbReference type="InterPro" id="IPR003414">
    <property type="entry name" value="PP_kinase"/>
</dbReference>
<comment type="PTM">
    <text evidence="6 7">An intermediate of this reaction is the autophosphorylated ppk in which a phosphate is covalently linked to a histidine residue through a N-P bond.</text>
</comment>
<evidence type="ECO:0000313" key="14">
    <source>
        <dbReference type="Proteomes" id="UP000253606"/>
    </source>
</evidence>
<name>A0A2Z5G598_9BACT</name>
<evidence type="ECO:0000259" key="10">
    <source>
        <dbReference type="Pfam" id="PF13089"/>
    </source>
</evidence>
<accession>A0A2Z5G598</accession>
<dbReference type="HAMAP" id="MF_00347">
    <property type="entry name" value="Polyphosphate_kinase"/>
    <property type="match status" value="1"/>
</dbReference>
<dbReference type="GO" id="GO:0006799">
    <property type="term" value="P:polyphosphate biosynthetic process"/>
    <property type="evidence" value="ECO:0007669"/>
    <property type="project" value="UniProtKB-UniRule"/>
</dbReference>
<dbReference type="Pfam" id="PF17941">
    <property type="entry name" value="PP_kinase_C_1"/>
    <property type="match status" value="1"/>
</dbReference>
<gene>
    <name evidence="6" type="primary">ppk</name>
    <name evidence="13" type="ORF">ACPOL_5106</name>
</gene>
<dbReference type="PANTHER" id="PTHR30218">
    <property type="entry name" value="POLYPHOSPHATE KINASE"/>
    <property type="match status" value="1"/>
</dbReference>
<evidence type="ECO:0000256" key="6">
    <source>
        <dbReference type="HAMAP-Rule" id="MF_00347"/>
    </source>
</evidence>
<feature type="binding site" evidence="6">
    <location>
        <position position="597"/>
    </location>
    <ligand>
        <name>ATP</name>
        <dbReference type="ChEBI" id="CHEBI:30616"/>
    </ligand>
</feature>
<comment type="function">
    <text evidence="6 7">Catalyzes the reversible transfer of the terminal phosphate of ATP to form a long-chain polyphosphate (polyP).</text>
</comment>
<evidence type="ECO:0000256" key="7">
    <source>
        <dbReference type="RuleBase" id="RU003800"/>
    </source>
</evidence>
<keyword evidence="3 6" id="KW-0547">Nucleotide-binding</keyword>
<feature type="region of interest" description="Disordered" evidence="8">
    <location>
        <begin position="706"/>
        <end position="746"/>
    </location>
</feature>
<keyword evidence="4 6" id="KW-0418">Kinase</keyword>
<dbReference type="CDD" id="cd09168">
    <property type="entry name" value="PLDc_PaPPK1_C2_like"/>
    <property type="match status" value="1"/>
</dbReference>
<feature type="binding site" evidence="6">
    <location>
        <position position="409"/>
    </location>
    <ligand>
        <name>Mg(2+)</name>
        <dbReference type="ChEBI" id="CHEBI:18420"/>
    </ligand>
</feature>
<dbReference type="InterPro" id="IPR041108">
    <property type="entry name" value="PP_kinase_C_1"/>
</dbReference>
<evidence type="ECO:0000259" key="11">
    <source>
        <dbReference type="Pfam" id="PF13090"/>
    </source>
</evidence>
<dbReference type="RefSeq" id="WP_114209155.1">
    <property type="nucleotide sequence ID" value="NZ_CP030840.1"/>
</dbReference>
<comment type="catalytic activity">
    <reaction evidence="6 7">
        <text>[phosphate](n) + ATP = [phosphate](n+1) + ADP</text>
        <dbReference type="Rhea" id="RHEA:19573"/>
        <dbReference type="Rhea" id="RHEA-COMP:9859"/>
        <dbReference type="Rhea" id="RHEA-COMP:14280"/>
        <dbReference type="ChEBI" id="CHEBI:16838"/>
        <dbReference type="ChEBI" id="CHEBI:30616"/>
        <dbReference type="ChEBI" id="CHEBI:456216"/>
        <dbReference type="EC" id="2.7.4.1"/>
    </reaction>
</comment>
<dbReference type="InterPro" id="IPR036832">
    <property type="entry name" value="PPK_N_dom_sf"/>
</dbReference>
<dbReference type="Gene3D" id="3.30.870.10">
    <property type="entry name" value="Endonuclease Chain A"/>
    <property type="match status" value="2"/>
</dbReference>
<dbReference type="KEGG" id="abas:ACPOL_5106"/>
<dbReference type="EMBL" id="CP030840">
    <property type="protein sequence ID" value="AXC14362.1"/>
    <property type="molecule type" value="Genomic_DNA"/>
</dbReference>
<dbReference type="PANTHER" id="PTHR30218:SF0">
    <property type="entry name" value="POLYPHOSPHATE KINASE"/>
    <property type="match status" value="1"/>
</dbReference>
<dbReference type="InterPro" id="IPR025200">
    <property type="entry name" value="PPK_C_dom2"/>
</dbReference>
<dbReference type="InterPro" id="IPR025198">
    <property type="entry name" value="PPK_N_dom"/>
</dbReference>
<dbReference type="InterPro" id="IPR036830">
    <property type="entry name" value="PP_kinase_middle_dom_sf"/>
</dbReference>
<dbReference type="Pfam" id="PF13089">
    <property type="entry name" value="PP_kinase_N"/>
    <property type="match status" value="1"/>
</dbReference>
<dbReference type="Pfam" id="PF13090">
    <property type="entry name" value="PP_kinase_C"/>
    <property type="match status" value="1"/>
</dbReference>
<dbReference type="AlphaFoldDB" id="A0A2Z5G598"/>
<feature type="compositionally biased region" description="Basic residues" evidence="8">
    <location>
        <begin position="710"/>
        <end position="730"/>
    </location>
</feature>
<dbReference type="Gene3D" id="1.20.58.310">
    <property type="entry name" value="Polyphosphate kinase N-terminal domain"/>
    <property type="match status" value="1"/>
</dbReference>
<feature type="domain" description="Polyphosphate kinase middle" evidence="9">
    <location>
        <begin position="129"/>
        <end position="309"/>
    </location>
</feature>
<evidence type="ECO:0000256" key="1">
    <source>
        <dbReference type="ARBA" id="ARBA00022553"/>
    </source>
</evidence>
<reference evidence="13 14" key="1">
    <citation type="journal article" date="2018" name="Front. Microbiol.">
        <title>Hydrolytic Capabilities as a Key to Environmental Success: Chitinolytic and Cellulolytic Acidobacteria From Acidic Sub-arctic Soils and Boreal Peatlands.</title>
        <authorList>
            <person name="Belova S.E."/>
            <person name="Ravin N.V."/>
            <person name="Pankratov T.A."/>
            <person name="Rakitin A.L."/>
            <person name="Ivanova A.A."/>
            <person name="Beletsky A.V."/>
            <person name="Mardanov A.V."/>
            <person name="Sinninghe Damste J.S."/>
            <person name="Dedysh S.N."/>
        </authorList>
    </citation>
    <scope>NUCLEOTIDE SEQUENCE [LARGE SCALE GENOMIC DNA]</scope>
    <source>
        <strain evidence="13 14">SBC82</strain>
    </source>
</reference>
<dbReference type="PIRSF" id="PIRSF015589">
    <property type="entry name" value="PP_kinase"/>
    <property type="match status" value="1"/>
</dbReference>
<evidence type="ECO:0000313" key="13">
    <source>
        <dbReference type="EMBL" id="AXC14362.1"/>
    </source>
</evidence>
<organism evidence="13 14">
    <name type="scientific">Acidisarcina polymorpha</name>
    <dbReference type="NCBI Taxonomy" id="2211140"/>
    <lineage>
        <taxon>Bacteria</taxon>
        <taxon>Pseudomonadati</taxon>
        <taxon>Acidobacteriota</taxon>
        <taxon>Terriglobia</taxon>
        <taxon>Terriglobales</taxon>
        <taxon>Acidobacteriaceae</taxon>
        <taxon>Acidisarcina</taxon>
    </lineage>
</organism>
<dbReference type="GO" id="GO:0005524">
    <property type="term" value="F:ATP binding"/>
    <property type="evidence" value="ECO:0007669"/>
    <property type="project" value="UniProtKB-KW"/>
</dbReference>
<keyword evidence="5 6" id="KW-0067">ATP-binding</keyword>
<feature type="binding site" evidence="6">
    <location>
        <position position="473"/>
    </location>
    <ligand>
        <name>ATP</name>
        <dbReference type="ChEBI" id="CHEBI:30616"/>
    </ligand>
</feature>
<dbReference type="Gene3D" id="3.30.1840.10">
    <property type="entry name" value="Polyphosphate kinase middle domain"/>
    <property type="match status" value="1"/>
</dbReference>
<dbReference type="NCBIfam" id="NF003918">
    <property type="entry name" value="PRK05443.1-2"/>
    <property type="match status" value="1"/>
</dbReference>
<evidence type="ECO:0000256" key="8">
    <source>
        <dbReference type="SAM" id="MobiDB-lite"/>
    </source>
</evidence>
<feature type="domain" description="Polyphosphate kinase N-terminal" evidence="10">
    <location>
        <begin position="13"/>
        <end position="117"/>
    </location>
</feature>
<dbReference type="NCBIfam" id="NF003921">
    <property type="entry name" value="PRK05443.2-2"/>
    <property type="match status" value="1"/>
</dbReference>
<keyword evidence="6" id="KW-0479">Metal-binding</keyword>
<keyword evidence="1 6" id="KW-0597">Phosphoprotein</keyword>
<dbReference type="Proteomes" id="UP000253606">
    <property type="component" value="Chromosome"/>
</dbReference>
<feature type="binding site" evidence="6">
    <location>
        <position position="380"/>
    </location>
    <ligand>
        <name>Mg(2+)</name>
        <dbReference type="ChEBI" id="CHEBI:18420"/>
    </ligand>
</feature>
<dbReference type="SUPFAM" id="SSF140356">
    <property type="entry name" value="PPK N-terminal domain-like"/>
    <property type="match status" value="1"/>
</dbReference>
<feature type="compositionally biased region" description="Basic and acidic residues" evidence="8">
    <location>
        <begin position="734"/>
        <end position="746"/>
    </location>
</feature>
<evidence type="ECO:0000256" key="4">
    <source>
        <dbReference type="ARBA" id="ARBA00022777"/>
    </source>
</evidence>
<dbReference type="NCBIfam" id="NF003917">
    <property type="entry name" value="PRK05443.1-1"/>
    <property type="match status" value="1"/>
</dbReference>
<keyword evidence="2 6" id="KW-0808">Transferase</keyword>
<dbReference type="GO" id="GO:0046872">
    <property type="term" value="F:metal ion binding"/>
    <property type="evidence" value="ECO:0007669"/>
    <property type="project" value="UniProtKB-KW"/>
</dbReference>
<dbReference type="EC" id="2.7.4.1" evidence="6 7"/>
<feature type="binding site" evidence="6">
    <location>
        <position position="50"/>
    </location>
    <ligand>
        <name>ATP</name>
        <dbReference type="ChEBI" id="CHEBI:30616"/>
    </ligand>
</feature>
<evidence type="ECO:0000259" key="12">
    <source>
        <dbReference type="Pfam" id="PF17941"/>
    </source>
</evidence>
<dbReference type="Pfam" id="PF02503">
    <property type="entry name" value="PP_kinase"/>
    <property type="match status" value="1"/>
</dbReference>
<dbReference type="NCBIfam" id="TIGR03705">
    <property type="entry name" value="poly_P_kin"/>
    <property type="match status" value="1"/>
</dbReference>
<feature type="active site" description="Phosphohistidine intermediate" evidence="6">
    <location>
        <position position="439"/>
    </location>
</feature>
<dbReference type="GO" id="GO:0009358">
    <property type="term" value="C:polyphosphate kinase complex"/>
    <property type="evidence" value="ECO:0007669"/>
    <property type="project" value="InterPro"/>
</dbReference>
<comment type="cofactor">
    <cofactor evidence="6">
        <name>Mg(2+)</name>
        <dbReference type="ChEBI" id="CHEBI:18420"/>
    </cofactor>
</comment>
<keyword evidence="6" id="KW-0460">Magnesium</keyword>
<proteinExistence type="inferred from homology"/>
<evidence type="ECO:0000259" key="9">
    <source>
        <dbReference type="Pfam" id="PF02503"/>
    </source>
</evidence>
<evidence type="ECO:0000256" key="3">
    <source>
        <dbReference type="ARBA" id="ARBA00022741"/>
    </source>
</evidence>
<feature type="domain" description="Polyphosphate kinase C-terminal" evidence="11">
    <location>
        <begin position="508"/>
        <end position="671"/>
    </location>
</feature>
<dbReference type="SUPFAM" id="SSF56024">
    <property type="entry name" value="Phospholipase D/nuclease"/>
    <property type="match status" value="2"/>
</dbReference>
<dbReference type="GO" id="GO:0008976">
    <property type="term" value="F:polyphosphate kinase activity"/>
    <property type="evidence" value="ECO:0007669"/>
    <property type="project" value="UniProtKB-UniRule"/>
</dbReference>
<evidence type="ECO:0000256" key="5">
    <source>
        <dbReference type="ARBA" id="ARBA00022840"/>
    </source>
</evidence>
<dbReference type="OrthoDB" id="9761456at2"/>